<evidence type="ECO:0000313" key="2">
    <source>
        <dbReference type="EMBL" id="TKB48563.1"/>
    </source>
</evidence>
<name>A0A4V6WMN2_9GAMM</name>
<reference evidence="2 3" key="1">
    <citation type="submission" date="2019-04" db="EMBL/GenBank/DDBJ databases">
        <authorList>
            <person name="Hwang J.C."/>
        </authorList>
    </citation>
    <scope>NUCLEOTIDE SEQUENCE [LARGE SCALE GENOMIC DNA]</scope>
    <source>
        <strain evidence="2 3">IMCC35001</strain>
    </source>
</reference>
<dbReference type="OrthoDB" id="9782820at2"/>
<comment type="caution">
    <text evidence="2">The sequence shown here is derived from an EMBL/GenBank/DDBJ whole genome shotgun (WGS) entry which is preliminary data.</text>
</comment>
<dbReference type="InterPro" id="IPR027623">
    <property type="entry name" value="AmmeMemoSam_A"/>
</dbReference>
<gene>
    <name evidence="2" type="primary">amrA</name>
    <name evidence="2" type="ORF">FCL40_12725</name>
</gene>
<keyword evidence="3" id="KW-1185">Reference proteome</keyword>
<dbReference type="InterPro" id="IPR002733">
    <property type="entry name" value="AMMECR1_domain"/>
</dbReference>
<dbReference type="PANTHER" id="PTHR13016:SF0">
    <property type="entry name" value="AMME SYNDROME CANDIDATE GENE 1 PROTEIN"/>
    <property type="match status" value="1"/>
</dbReference>
<dbReference type="InterPro" id="IPR023473">
    <property type="entry name" value="AMMECR1"/>
</dbReference>
<accession>A0A4V6WMN2</accession>
<proteinExistence type="predicted"/>
<dbReference type="InterPro" id="IPR027485">
    <property type="entry name" value="AMMECR1_N"/>
</dbReference>
<dbReference type="AlphaFoldDB" id="A0A4V6WMN2"/>
<dbReference type="Pfam" id="PF01871">
    <property type="entry name" value="AMMECR1"/>
    <property type="match status" value="1"/>
</dbReference>
<dbReference type="PROSITE" id="PS51112">
    <property type="entry name" value="AMMECR1"/>
    <property type="match status" value="1"/>
</dbReference>
<dbReference type="NCBIfam" id="TIGR00296">
    <property type="entry name" value="TIGR00296 family protein"/>
    <property type="match status" value="1"/>
</dbReference>
<dbReference type="Gene3D" id="3.30.700.20">
    <property type="entry name" value="Hypothetical protein ph0010, domain 1"/>
    <property type="match status" value="1"/>
</dbReference>
<feature type="domain" description="AMMECR1" evidence="1">
    <location>
        <begin position="7"/>
        <end position="188"/>
    </location>
</feature>
<dbReference type="EMBL" id="SWCI01000007">
    <property type="protein sequence ID" value="TKB48563.1"/>
    <property type="molecule type" value="Genomic_DNA"/>
</dbReference>
<dbReference type="PANTHER" id="PTHR13016">
    <property type="entry name" value="AMMECR1 HOMOLOG"/>
    <property type="match status" value="1"/>
</dbReference>
<dbReference type="Gene3D" id="3.30.1490.150">
    <property type="entry name" value="Hypothetical protein ph0010, domain 2"/>
    <property type="match status" value="1"/>
</dbReference>
<evidence type="ECO:0000313" key="3">
    <source>
        <dbReference type="Proteomes" id="UP000305674"/>
    </source>
</evidence>
<dbReference type="NCBIfam" id="TIGR04335">
    <property type="entry name" value="AmmeMemoSam_A"/>
    <property type="match status" value="1"/>
</dbReference>
<organism evidence="2 3">
    <name type="scientific">Ferrimonas sediminicola</name>
    <dbReference type="NCBI Taxonomy" id="2569538"/>
    <lineage>
        <taxon>Bacteria</taxon>
        <taxon>Pseudomonadati</taxon>
        <taxon>Pseudomonadota</taxon>
        <taxon>Gammaproteobacteria</taxon>
        <taxon>Alteromonadales</taxon>
        <taxon>Ferrimonadaceae</taxon>
        <taxon>Ferrimonas</taxon>
    </lineage>
</organism>
<evidence type="ECO:0000259" key="1">
    <source>
        <dbReference type="PROSITE" id="PS51112"/>
    </source>
</evidence>
<sequence>MVQISPRQQRLLLSLARSAIAARLGRGELLAKPEEAGVWDQPLACFVTLHQGEELRGCVGTLAPHYPLWQAVEKMAVAAAFEDGRFPPLSPSELDHTAIAISVLTPPEPIEARGEDELLAQLHPGLDGLTLDYGRHHATFLPAVWDTVSDPKAFVAHLKVKAGLSAHTWSDEMRWSRYGTLAFGEDPG</sequence>
<dbReference type="InterPro" id="IPR036071">
    <property type="entry name" value="AMMECR1_dom_sf"/>
</dbReference>
<dbReference type="RefSeq" id="WP_136853674.1">
    <property type="nucleotide sequence ID" value="NZ_SWCI01000007.1"/>
</dbReference>
<protein>
    <submittedName>
        <fullName evidence="2">AmmeMemoRadiSam system protein A</fullName>
    </submittedName>
</protein>
<dbReference type="Proteomes" id="UP000305674">
    <property type="component" value="Unassembled WGS sequence"/>
</dbReference>
<dbReference type="SUPFAM" id="SSF143447">
    <property type="entry name" value="AMMECR1-like"/>
    <property type="match status" value="1"/>
</dbReference>